<name>A0A9N8ETJ1_9STRA</name>
<dbReference type="SUPFAM" id="SSF54171">
    <property type="entry name" value="DNA-binding domain"/>
    <property type="match status" value="1"/>
</dbReference>
<keyword evidence="2" id="KW-0805">Transcription regulation</keyword>
<proteinExistence type="predicted"/>
<feature type="compositionally biased region" description="Basic and acidic residues" evidence="6">
    <location>
        <begin position="1092"/>
        <end position="1108"/>
    </location>
</feature>
<dbReference type="OrthoDB" id="46842at2759"/>
<dbReference type="GO" id="GO:0003677">
    <property type="term" value="F:DNA binding"/>
    <property type="evidence" value="ECO:0007669"/>
    <property type="project" value="UniProtKB-KW"/>
</dbReference>
<evidence type="ECO:0000256" key="6">
    <source>
        <dbReference type="SAM" id="MobiDB-lite"/>
    </source>
</evidence>
<dbReference type="InterPro" id="IPR036955">
    <property type="entry name" value="AP2/ERF_dom_sf"/>
</dbReference>
<keyword evidence="9" id="KW-1185">Reference proteome</keyword>
<dbReference type="Proteomes" id="UP001153069">
    <property type="component" value="Unassembled WGS sequence"/>
</dbReference>
<feature type="region of interest" description="Disordered" evidence="6">
    <location>
        <begin position="147"/>
        <end position="213"/>
    </location>
</feature>
<gene>
    <name evidence="8" type="ORF">SEMRO_1909_G304810.1</name>
</gene>
<dbReference type="SMART" id="SM00380">
    <property type="entry name" value="AP2"/>
    <property type="match status" value="2"/>
</dbReference>
<dbReference type="InterPro" id="IPR038718">
    <property type="entry name" value="SNF2-like_sf"/>
</dbReference>
<feature type="compositionally biased region" description="Low complexity" evidence="6">
    <location>
        <begin position="168"/>
        <end position="181"/>
    </location>
</feature>
<feature type="region of interest" description="Disordered" evidence="6">
    <location>
        <begin position="1"/>
        <end position="29"/>
    </location>
</feature>
<evidence type="ECO:0000313" key="8">
    <source>
        <dbReference type="EMBL" id="CAB9526907.1"/>
    </source>
</evidence>
<feature type="domain" description="AP2/ERF" evidence="7">
    <location>
        <begin position="991"/>
        <end position="1049"/>
    </location>
</feature>
<reference evidence="8" key="1">
    <citation type="submission" date="2020-06" db="EMBL/GenBank/DDBJ databases">
        <authorList>
            <consortium name="Plant Systems Biology data submission"/>
        </authorList>
    </citation>
    <scope>NUCLEOTIDE SEQUENCE</scope>
    <source>
        <strain evidence="8">D6</strain>
    </source>
</reference>
<organism evidence="8 9">
    <name type="scientific">Seminavis robusta</name>
    <dbReference type="NCBI Taxonomy" id="568900"/>
    <lineage>
        <taxon>Eukaryota</taxon>
        <taxon>Sar</taxon>
        <taxon>Stramenopiles</taxon>
        <taxon>Ochrophyta</taxon>
        <taxon>Bacillariophyta</taxon>
        <taxon>Bacillariophyceae</taxon>
        <taxon>Bacillariophycidae</taxon>
        <taxon>Naviculales</taxon>
        <taxon>Naviculaceae</taxon>
        <taxon>Seminavis</taxon>
    </lineage>
</organism>
<evidence type="ECO:0000256" key="5">
    <source>
        <dbReference type="ARBA" id="ARBA00023242"/>
    </source>
</evidence>
<keyword evidence="4" id="KW-0804">Transcription</keyword>
<evidence type="ECO:0000256" key="2">
    <source>
        <dbReference type="ARBA" id="ARBA00023015"/>
    </source>
</evidence>
<feature type="region of interest" description="Disordered" evidence="6">
    <location>
        <begin position="810"/>
        <end position="867"/>
    </location>
</feature>
<dbReference type="InterPro" id="IPR016177">
    <property type="entry name" value="DNA-bd_dom_sf"/>
</dbReference>
<keyword evidence="5" id="KW-0539">Nucleus</keyword>
<dbReference type="Gene3D" id="3.30.730.10">
    <property type="entry name" value="AP2/ERF domain"/>
    <property type="match status" value="1"/>
</dbReference>
<sequence length="1384" mass="152014">MAVASKQTSASTASKGKGDNEDEVIQTSEIDSSSWRLRDMAYRLLYHRYGPESETVPPRSSSSNMHVAEFEPDSCLLRIRRDKSAVVRSAFDAAATAVLEALEKSIQQHAKKQRRKSLAFQQNDLPPFLNQWLQLEELRLSSMERAHNNKDYARRPLPPDAKRMGRKTTTLPSTDPTTSSLADNNNANKPSTESNGKPETAAPFVPKFTRNTPASSTAALDSRYTNSRAILCTAGSVCFDALTPPLPGFDIDVTDIPQNPNKLEDPSASTVNMGNVVVEAQAVGQRAIAVTVNASRRAALRYQYRADNIKFGRKSALFGGNKALFRMKNRFQWKEPSNNIDNPQSDEDDAFFYNEETIIPYQPQHEAVTELWSETCLPRFLSILKSGSHCLYHDVEWWTRHGRTANLFQVMAQEQGIYGTHLIITTEPEIVRFAQEFQPVNRHLTLLGSVNAEGLRALAYTGDKEQRKSLRLLFNKATGLLDSPYHVLITSYRAFLEDYFHFCQVPFHSVVLDDGASWLGAAKGDPNSPIATVWDTAIFSTKDHVGLAATSNKKWDFSLDEIPADTLREAWIGLTARSRILVASVLEVQQRNSIDVIPVSGLVEFVAPIFASVAKEEWDRSRIFTDGCSMEHFRKLLTRSTIVYHPLRQQQDLRSLAMDALNGRLPAPDRSRDPVVPEVISDETFVNDNKVAFSRRGALSWLGISPERSWLRYELGMVSFKPILDSFTRSSMCGHCCEEIVTASSTTSTGATGQVAGTLAYRLAVRCNRHFGSEQGLRQHLSAVHAPPGTWLCRTCGADCVTSQARTHHERSCGQPEVAPHSKENGQGTGKRQNFGPVGVVGKKQSKARHGATAQGNTAPEDKDPDGSFRVLGYRGVWVNPKGKHFVKMKGKKLPHYFDSIEDAAKAHDAAVKQPSGDPKAELNFQEDGTRIVYEEVSTAGSTGLGGSASNVVPALSVINIKDLPADVKPLLRDPRQTSRTGGNSKRHVYAYRGVCRQARKGHDRWQSQISFMGVNHYLGTFDSEWDAAAIYAWAHLILYGAEATLKAQREGEEAAAAYEQEKKMIEEGKLVPPPPKADKKKPKTQRKPKEKKGETKKEGAGQAKKGEGAASKKRKVSGDDEDDGGDARKKGKPGPKRQKVEDKEALAPILAKGASRAWSLAPRDQYLNKGHADLVALAGARIVPAQDSGFRLVDPNHPPTVDDLLRPCRKVSDSSTTSGAAMLLGLSATLFGWDVELFCSNRVFDSPEQERDATSALAAEYSTDGSNESFRALMEGTLCVIGNASPLTRKAHKQLGLGKIQIGASVGEIDCNVGGAALTCSETAATIRYAPTSAGDFQFTALNDDDIVTLNGRRVTPGMGSFPLFNEDICTVGARVFLFLLPR</sequence>
<comment type="caution">
    <text evidence="8">The sequence shown here is derived from an EMBL/GenBank/DDBJ whole genome shotgun (WGS) entry which is preliminary data.</text>
</comment>
<feature type="compositionally biased region" description="Basic residues" evidence="6">
    <location>
        <begin position="1079"/>
        <end position="1091"/>
    </location>
</feature>
<evidence type="ECO:0000259" key="7">
    <source>
        <dbReference type="PROSITE" id="PS51032"/>
    </source>
</evidence>
<feature type="region of interest" description="Disordered" evidence="6">
    <location>
        <begin position="1066"/>
        <end position="1145"/>
    </location>
</feature>
<feature type="compositionally biased region" description="Polar residues" evidence="6">
    <location>
        <begin position="182"/>
        <end position="197"/>
    </location>
</feature>
<dbReference type="GO" id="GO:0003700">
    <property type="term" value="F:DNA-binding transcription factor activity"/>
    <property type="evidence" value="ECO:0007669"/>
    <property type="project" value="InterPro"/>
</dbReference>
<protein>
    <recommendedName>
        <fullName evidence="7">AP2/ERF domain-containing protein</fullName>
    </recommendedName>
</protein>
<accession>A0A9N8ETJ1</accession>
<keyword evidence="3" id="KW-0238">DNA-binding</keyword>
<comment type="subcellular location">
    <subcellularLocation>
        <location evidence="1">Nucleus</location>
    </subcellularLocation>
</comment>
<evidence type="ECO:0000256" key="4">
    <source>
        <dbReference type="ARBA" id="ARBA00023163"/>
    </source>
</evidence>
<dbReference type="Gene3D" id="3.40.50.10810">
    <property type="entry name" value="Tandem AAA-ATPase domain"/>
    <property type="match status" value="1"/>
</dbReference>
<dbReference type="PROSITE" id="PS51032">
    <property type="entry name" value="AP2_ERF"/>
    <property type="match status" value="1"/>
</dbReference>
<dbReference type="InterPro" id="IPR001471">
    <property type="entry name" value="AP2/ERF_dom"/>
</dbReference>
<evidence type="ECO:0000256" key="1">
    <source>
        <dbReference type="ARBA" id="ARBA00004123"/>
    </source>
</evidence>
<dbReference type="GO" id="GO:0005634">
    <property type="term" value="C:nucleus"/>
    <property type="evidence" value="ECO:0007669"/>
    <property type="project" value="UniProtKB-SubCell"/>
</dbReference>
<evidence type="ECO:0000313" key="9">
    <source>
        <dbReference type="Proteomes" id="UP001153069"/>
    </source>
</evidence>
<dbReference type="EMBL" id="CAICTM010001907">
    <property type="protein sequence ID" value="CAB9526907.1"/>
    <property type="molecule type" value="Genomic_DNA"/>
</dbReference>
<evidence type="ECO:0000256" key="3">
    <source>
        <dbReference type="ARBA" id="ARBA00023125"/>
    </source>
</evidence>
<feature type="compositionally biased region" description="Low complexity" evidence="6">
    <location>
        <begin position="1"/>
        <end position="15"/>
    </location>
</feature>